<evidence type="ECO:0000313" key="2">
    <source>
        <dbReference type="EMBL" id="USF86323.1"/>
    </source>
</evidence>
<dbReference type="Pfam" id="PF08668">
    <property type="entry name" value="HDOD"/>
    <property type="match status" value="1"/>
</dbReference>
<evidence type="ECO:0000313" key="3">
    <source>
        <dbReference type="Proteomes" id="UP001056649"/>
    </source>
</evidence>
<accession>A0A9J6ZU09</accession>
<dbReference type="PANTHER" id="PTHR33525:SF6">
    <property type="entry name" value="HDOD DOMAIN-CONTAINING PROTEIN"/>
    <property type="match status" value="1"/>
</dbReference>
<dbReference type="EMBL" id="CP090569">
    <property type="protein sequence ID" value="USF86323.1"/>
    <property type="molecule type" value="Genomic_DNA"/>
</dbReference>
<dbReference type="InterPro" id="IPR013976">
    <property type="entry name" value="HDOD"/>
</dbReference>
<keyword evidence="3" id="KW-1185">Reference proteome</keyword>
<dbReference type="PROSITE" id="PS51833">
    <property type="entry name" value="HDOD"/>
    <property type="match status" value="1"/>
</dbReference>
<organism evidence="2 3">
    <name type="scientific">Candidatus Endoriftia persephonae</name>
    <dbReference type="NCBI Taxonomy" id="393765"/>
    <lineage>
        <taxon>Bacteria</taxon>
        <taxon>Pseudomonadati</taxon>
        <taxon>Pseudomonadota</taxon>
        <taxon>Gammaproteobacteria</taxon>
        <taxon>Chromatiales</taxon>
        <taxon>Sedimenticolaceae</taxon>
        <taxon>Candidatus Endoriftia</taxon>
    </lineage>
</organism>
<dbReference type="Proteomes" id="UP001056649">
    <property type="component" value="Chromosome"/>
</dbReference>
<dbReference type="AlphaFoldDB" id="A0A9J6ZU09"/>
<reference evidence="2" key="1">
    <citation type="journal article" date="2022" name="Mol. Ecol. Resour.">
        <title>The complete and closed genome of the facultative generalist Candidatus Endoriftia persephone from deep-sea hydrothermal vents.</title>
        <authorList>
            <person name="de Oliveira A.L."/>
            <person name="Srivastava A."/>
            <person name="Espada-Hinojosa S."/>
            <person name="Bright M."/>
        </authorList>
    </citation>
    <scope>NUCLEOTIDE SEQUENCE</scope>
    <source>
        <strain evidence="2">Tica-EPR-9o50.N</strain>
    </source>
</reference>
<evidence type="ECO:0000259" key="1">
    <source>
        <dbReference type="PROSITE" id="PS51833"/>
    </source>
</evidence>
<name>A0A9J6ZU09_9GAMM</name>
<dbReference type="InterPro" id="IPR052340">
    <property type="entry name" value="RNase_Y/CdgJ"/>
</dbReference>
<proteinExistence type="predicted"/>
<dbReference type="PANTHER" id="PTHR33525">
    <property type="match status" value="1"/>
</dbReference>
<dbReference type="KEGG" id="eps:L0Y14_09200"/>
<feature type="domain" description="HDOD" evidence="1">
    <location>
        <begin position="24"/>
        <end position="215"/>
    </location>
</feature>
<protein>
    <submittedName>
        <fullName evidence="2">HDOD domain-containing protein</fullName>
    </submittedName>
</protein>
<sequence length="282" mass="31494">MSYEFLLSKNQLRQAYKTIKGMSVPNMPDVVVKVNQEIGRQNTSPHKVAELITSDIALAGNVLKLANSPLYRRRAEIQSVEHATMMLGLTNLKNLVIASAFKRALANNNADYRQIEEDSQIIAHCASGIAAMVDDVAPEDAYLSGLFHDAGMMLLAQKFGNYLGFMEKWEDDPIGVIAAEEEQFGTNHCVVGFMLAKHWELPESVCYAISQHHLRCCDHIEDPHLRGHIAVLKLANYLLASTVTINTVDDMPDNWVVYRETAIKELALDHESVNEIRSLCSL</sequence>
<gene>
    <name evidence="2" type="ORF">L0Y14_09200</name>
</gene>
<dbReference type="RefSeq" id="WP_138921704.1">
    <property type="nucleotide sequence ID" value="NZ_CP090569.1"/>
</dbReference>
<dbReference type="Gene3D" id="1.10.3210.10">
    <property type="entry name" value="Hypothetical protein af1432"/>
    <property type="match status" value="1"/>
</dbReference>
<dbReference type="SUPFAM" id="SSF109604">
    <property type="entry name" value="HD-domain/PDEase-like"/>
    <property type="match status" value="1"/>
</dbReference>